<evidence type="ECO:0000256" key="5">
    <source>
        <dbReference type="ARBA" id="ARBA00010485"/>
    </source>
</evidence>
<dbReference type="PROSITE" id="PS51387">
    <property type="entry name" value="FAD_PCMH"/>
    <property type="match status" value="1"/>
</dbReference>
<dbReference type="InterPro" id="IPR016167">
    <property type="entry name" value="FAD-bd_PCMH_sub1"/>
</dbReference>
<organism evidence="22 23">
    <name type="scientific">Halopseudomonas pertucinogena</name>
    <dbReference type="NCBI Taxonomy" id="86175"/>
    <lineage>
        <taxon>Bacteria</taxon>
        <taxon>Pseudomonadati</taxon>
        <taxon>Pseudomonadota</taxon>
        <taxon>Gammaproteobacteria</taxon>
        <taxon>Pseudomonadales</taxon>
        <taxon>Pseudomonadaceae</taxon>
        <taxon>Halopseudomonas</taxon>
    </lineage>
</organism>
<dbReference type="Pfam" id="PF01565">
    <property type="entry name" value="FAD_binding_4"/>
    <property type="match status" value="1"/>
</dbReference>
<evidence type="ECO:0000256" key="8">
    <source>
        <dbReference type="ARBA" id="ARBA00022490"/>
    </source>
</evidence>
<evidence type="ECO:0000256" key="10">
    <source>
        <dbReference type="ARBA" id="ARBA00022630"/>
    </source>
</evidence>
<comment type="catalytic activity">
    <reaction evidence="19 20">
        <text>UDP-N-acetyl-alpha-D-muramate + NADP(+) = UDP-N-acetyl-3-O-(1-carboxyvinyl)-alpha-D-glucosamine + NADPH + H(+)</text>
        <dbReference type="Rhea" id="RHEA:12248"/>
        <dbReference type="ChEBI" id="CHEBI:15378"/>
        <dbReference type="ChEBI" id="CHEBI:57783"/>
        <dbReference type="ChEBI" id="CHEBI:58349"/>
        <dbReference type="ChEBI" id="CHEBI:68483"/>
        <dbReference type="ChEBI" id="CHEBI:70757"/>
        <dbReference type="EC" id="1.3.1.98"/>
    </reaction>
</comment>
<dbReference type="InterPro" id="IPR006094">
    <property type="entry name" value="Oxid_FAD_bind_N"/>
</dbReference>
<dbReference type="InterPro" id="IPR036635">
    <property type="entry name" value="MurB_C_sf"/>
</dbReference>
<proteinExistence type="inferred from homology"/>
<reference evidence="23" key="1">
    <citation type="journal article" date="2019" name="Int. J. Syst. Evol. Microbiol.">
        <title>The Global Catalogue of Microorganisms (GCM) 10K type strain sequencing project: providing services to taxonomists for standard genome sequencing and annotation.</title>
        <authorList>
            <consortium name="The Broad Institute Genomics Platform"/>
            <consortium name="The Broad Institute Genome Sequencing Center for Infectious Disease"/>
            <person name="Wu L."/>
            <person name="Ma J."/>
        </authorList>
    </citation>
    <scope>NUCLEOTIDE SEQUENCE [LARGE SCALE GENOMIC DNA]</scope>
    <source>
        <strain evidence="23">JCM 11590</strain>
    </source>
</reference>
<keyword evidence="13 20" id="KW-0133">Cell shape</keyword>
<evidence type="ECO:0000256" key="16">
    <source>
        <dbReference type="ARBA" id="ARBA00023306"/>
    </source>
</evidence>
<sequence>MHPELQQDVALATLNTFAIDERAERLCFIHDETGLRGALEMADRHGWKVNLIGGGSNLILSGPVPGLTLVMRSRGRRVLQRTADSVLVEGEAGENWHQLVCWSLDLGFHGLENLSLIPGTLGAAPVQNIGAYGVELCDLFDSLDALDRSTGQVRRLDRQQCRFAYRDSLFKQQPGRYVILRVRLRLATRPVPRLDYAPLAAAWQAAGITRPDSRVISRLVCDIRRSKLPDPAELGNAGSFFKNPLVSEPQARILLEQYPGMPHYPQVDGTVKLAAGWLIEQAGWKGRCRKRVGVHRDQALVLVNLGGARGADVMALAADIRRDVLDRFGVSLEMEPQLLGA</sequence>
<dbReference type="InterPro" id="IPR003170">
    <property type="entry name" value="MurB"/>
</dbReference>
<evidence type="ECO:0000256" key="9">
    <source>
        <dbReference type="ARBA" id="ARBA00022618"/>
    </source>
</evidence>
<keyword evidence="8 20" id="KW-0963">Cytoplasm</keyword>
<evidence type="ECO:0000256" key="15">
    <source>
        <dbReference type="ARBA" id="ARBA00023002"/>
    </source>
</evidence>
<dbReference type="SUPFAM" id="SSF56194">
    <property type="entry name" value="Uridine diphospho-N-Acetylenolpyruvylglucosamine reductase, MurB, C-terminal domain"/>
    <property type="match status" value="1"/>
</dbReference>
<dbReference type="NCBIfam" id="TIGR00179">
    <property type="entry name" value="murB"/>
    <property type="match status" value="1"/>
</dbReference>
<dbReference type="NCBIfam" id="NF010478">
    <property type="entry name" value="PRK13903.1"/>
    <property type="match status" value="1"/>
</dbReference>
<dbReference type="EMBL" id="BMNN01000001">
    <property type="protein sequence ID" value="GGI95140.1"/>
    <property type="molecule type" value="Genomic_DNA"/>
</dbReference>
<dbReference type="InterPro" id="IPR016166">
    <property type="entry name" value="FAD-bd_PCMH"/>
</dbReference>
<name>A0ABQ2CPA1_9GAMM</name>
<keyword evidence="14 20" id="KW-0573">Peptidoglycan synthesis</keyword>
<evidence type="ECO:0000259" key="21">
    <source>
        <dbReference type="PROSITE" id="PS51387"/>
    </source>
</evidence>
<evidence type="ECO:0000256" key="14">
    <source>
        <dbReference type="ARBA" id="ARBA00022984"/>
    </source>
</evidence>
<evidence type="ECO:0000256" key="6">
    <source>
        <dbReference type="ARBA" id="ARBA00012518"/>
    </source>
</evidence>
<evidence type="ECO:0000256" key="4">
    <source>
        <dbReference type="ARBA" id="ARBA00004752"/>
    </source>
</evidence>
<feature type="active site" description="Proton donor" evidence="20">
    <location>
        <position position="239"/>
    </location>
</feature>
<dbReference type="RefSeq" id="WP_188635422.1">
    <property type="nucleotide sequence ID" value="NZ_BMNN01000001.1"/>
</dbReference>
<keyword evidence="17 20" id="KW-0961">Cell wall biogenesis/degradation</keyword>
<keyword evidence="9 20" id="KW-0132">Cell division</keyword>
<dbReference type="Gene3D" id="3.90.78.10">
    <property type="entry name" value="UDP-N-acetylenolpyruvoylglucosamine reductase, C-terminal domain"/>
    <property type="match status" value="1"/>
</dbReference>
<evidence type="ECO:0000256" key="1">
    <source>
        <dbReference type="ARBA" id="ARBA00001974"/>
    </source>
</evidence>
<evidence type="ECO:0000256" key="18">
    <source>
        <dbReference type="ARBA" id="ARBA00031026"/>
    </source>
</evidence>
<protein>
    <recommendedName>
        <fullName evidence="7 20">UDP-N-acetylenolpyruvoylglucosamine reductase</fullName>
        <ecNumber evidence="6 20">1.3.1.98</ecNumber>
    </recommendedName>
    <alternativeName>
        <fullName evidence="18 20">UDP-N-acetylmuramate dehydrogenase</fullName>
    </alternativeName>
</protein>
<dbReference type="HAMAP" id="MF_00037">
    <property type="entry name" value="MurB"/>
    <property type="match status" value="1"/>
</dbReference>
<dbReference type="InterPro" id="IPR016169">
    <property type="entry name" value="FAD-bd_PCMH_sub2"/>
</dbReference>
<keyword evidence="11 20" id="KW-0274">FAD</keyword>
<comment type="function">
    <text evidence="2 20">Cell wall formation.</text>
</comment>
<evidence type="ECO:0000256" key="17">
    <source>
        <dbReference type="ARBA" id="ARBA00023316"/>
    </source>
</evidence>
<gene>
    <name evidence="20 22" type="primary">murB</name>
    <name evidence="22" type="ORF">GCM10009083_09630</name>
</gene>
<feature type="active site" evidence="20">
    <location>
        <position position="166"/>
    </location>
</feature>
<comment type="similarity">
    <text evidence="5 20">Belongs to the MurB family.</text>
</comment>
<dbReference type="Gene3D" id="3.30.465.10">
    <property type="match status" value="1"/>
</dbReference>
<dbReference type="EC" id="1.3.1.98" evidence="6 20"/>
<evidence type="ECO:0000256" key="2">
    <source>
        <dbReference type="ARBA" id="ARBA00003921"/>
    </source>
</evidence>
<accession>A0ABQ2CPA1</accession>
<keyword evidence="10 20" id="KW-0285">Flavoprotein</keyword>
<dbReference type="NCBIfam" id="NF000755">
    <property type="entry name" value="PRK00046.1"/>
    <property type="match status" value="1"/>
</dbReference>
<comment type="cofactor">
    <cofactor evidence="1 20">
        <name>FAD</name>
        <dbReference type="ChEBI" id="CHEBI:57692"/>
    </cofactor>
</comment>
<keyword evidence="12 20" id="KW-0521">NADP</keyword>
<evidence type="ECO:0000256" key="19">
    <source>
        <dbReference type="ARBA" id="ARBA00048914"/>
    </source>
</evidence>
<dbReference type="PANTHER" id="PTHR21071:SF4">
    <property type="entry name" value="UDP-N-ACETYLENOLPYRUVOYLGLUCOSAMINE REDUCTASE"/>
    <property type="match status" value="1"/>
</dbReference>
<dbReference type="InterPro" id="IPR036318">
    <property type="entry name" value="FAD-bd_PCMH-like_sf"/>
</dbReference>
<keyword evidence="23" id="KW-1185">Reference proteome</keyword>
<feature type="domain" description="FAD-binding PCMH-type" evidence="21">
    <location>
        <begin position="19"/>
        <end position="189"/>
    </location>
</feature>
<comment type="subcellular location">
    <subcellularLocation>
        <location evidence="3 20">Cytoplasm</location>
    </subcellularLocation>
</comment>
<evidence type="ECO:0000256" key="7">
    <source>
        <dbReference type="ARBA" id="ARBA00015188"/>
    </source>
</evidence>
<keyword evidence="15 20" id="KW-0560">Oxidoreductase</keyword>
<evidence type="ECO:0000313" key="23">
    <source>
        <dbReference type="Proteomes" id="UP000633263"/>
    </source>
</evidence>
<dbReference type="Gene3D" id="3.30.43.10">
    <property type="entry name" value="Uridine Diphospho-n-acetylenolpyruvylglucosamine Reductase, domain 2"/>
    <property type="match status" value="1"/>
</dbReference>
<evidence type="ECO:0000256" key="3">
    <source>
        <dbReference type="ARBA" id="ARBA00004496"/>
    </source>
</evidence>
<comment type="pathway">
    <text evidence="4 20">Cell wall biogenesis; peptidoglycan biosynthesis.</text>
</comment>
<evidence type="ECO:0000256" key="12">
    <source>
        <dbReference type="ARBA" id="ARBA00022857"/>
    </source>
</evidence>
<dbReference type="Proteomes" id="UP000633263">
    <property type="component" value="Unassembled WGS sequence"/>
</dbReference>
<evidence type="ECO:0000256" key="11">
    <source>
        <dbReference type="ARBA" id="ARBA00022827"/>
    </source>
</evidence>
<evidence type="ECO:0000313" key="22">
    <source>
        <dbReference type="EMBL" id="GGI95140.1"/>
    </source>
</evidence>
<comment type="caution">
    <text evidence="22">The sequence shown here is derived from an EMBL/GenBank/DDBJ whole genome shotgun (WGS) entry which is preliminary data.</text>
</comment>
<evidence type="ECO:0000256" key="13">
    <source>
        <dbReference type="ARBA" id="ARBA00022960"/>
    </source>
</evidence>
<dbReference type="PANTHER" id="PTHR21071">
    <property type="entry name" value="UDP-N-ACETYLENOLPYRUVOYLGLUCOSAMINE REDUCTASE"/>
    <property type="match status" value="1"/>
</dbReference>
<evidence type="ECO:0000256" key="20">
    <source>
        <dbReference type="HAMAP-Rule" id="MF_00037"/>
    </source>
</evidence>
<keyword evidence="16 20" id="KW-0131">Cell cycle</keyword>
<feature type="active site" evidence="20">
    <location>
        <position position="335"/>
    </location>
</feature>
<dbReference type="SUPFAM" id="SSF56176">
    <property type="entry name" value="FAD-binding/transporter-associated domain-like"/>
    <property type="match status" value="1"/>
</dbReference>
<dbReference type="Pfam" id="PF02873">
    <property type="entry name" value="MurB_C"/>
    <property type="match status" value="1"/>
</dbReference>
<dbReference type="InterPro" id="IPR011601">
    <property type="entry name" value="MurB_C"/>
</dbReference>